<keyword evidence="2" id="KW-1185">Reference proteome</keyword>
<protein>
    <submittedName>
        <fullName evidence="1">Uncharacterized protein</fullName>
    </submittedName>
</protein>
<dbReference type="Proteomes" id="UP000215127">
    <property type="component" value="Chromosome 3"/>
</dbReference>
<dbReference type="EMBL" id="LT853694">
    <property type="protein sequence ID" value="SMQ48513.1"/>
    <property type="molecule type" value="Genomic_DNA"/>
</dbReference>
<name>A0A1X7RM81_ZYMT9</name>
<sequence>MHPFTFNLTSSVVTSEVLEEHALHNATIYRFLRTKTVPRSTHRPPIPQSGEAAVLKNPRPTLHTAEACDNGLPAPIGRPLADELRFYDHETIHQHTRRPLWVASYTSKCETGLELHRPQSNDRFQDAERGHGRTSRGVRRACARKPCIGFFATHLAPR</sequence>
<reference evidence="1 2" key="1">
    <citation type="submission" date="2016-06" db="EMBL/GenBank/DDBJ databases">
        <authorList>
            <person name="Kjaerup R.B."/>
            <person name="Dalgaard T.S."/>
            <person name="Juul-Madsen H.R."/>
        </authorList>
    </citation>
    <scope>NUCLEOTIDE SEQUENCE [LARGE SCALE GENOMIC DNA]</scope>
</reference>
<gene>
    <name evidence="1" type="ORF">ZT3D7_G3663</name>
</gene>
<organism evidence="1 2">
    <name type="scientific">Zymoseptoria tritici (strain ST99CH_3D7)</name>
    <dbReference type="NCBI Taxonomy" id="1276538"/>
    <lineage>
        <taxon>Eukaryota</taxon>
        <taxon>Fungi</taxon>
        <taxon>Dikarya</taxon>
        <taxon>Ascomycota</taxon>
        <taxon>Pezizomycotina</taxon>
        <taxon>Dothideomycetes</taxon>
        <taxon>Dothideomycetidae</taxon>
        <taxon>Mycosphaerellales</taxon>
        <taxon>Mycosphaerellaceae</taxon>
        <taxon>Zymoseptoria</taxon>
    </lineage>
</organism>
<dbReference type="AlphaFoldDB" id="A0A1X7RM81"/>
<evidence type="ECO:0000313" key="1">
    <source>
        <dbReference type="EMBL" id="SMQ48513.1"/>
    </source>
</evidence>
<proteinExistence type="predicted"/>
<accession>A0A1X7RM81</accession>
<evidence type="ECO:0000313" key="2">
    <source>
        <dbReference type="Proteomes" id="UP000215127"/>
    </source>
</evidence>